<reference evidence="2" key="1">
    <citation type="submission" date="2021-01" db="EMBL/GenBank/DDBJ databases">
        <title>Phytophthora aleatoria, a newly-described species from Pinus radiata is distinct from Phytophthora cactorum isolates based on comparative genomics.</title>
        <authorList>
            <person name="Mcdougal R."/>
            <person name="Panda P."/>
            <person name="Williams N."/>
            <person name="Studholme D.J."/>
        </authorList>
    </citation>
    <scope>NUCLEOTIDE SEQUENCE</scope>
    <source>
        <strain evidence="2">NZFS 3830</strain>
    </source>
</reference>
<dbReference type="EMBL" id="JAENGZ010000259">
    <property type="protein sequence ID" value="KAG6963755.1"/>
    <property type="molecule type" value="Genomic_DNA"/>
</dbReference>
<dbReference type="Proteomes" id="UP000688947">
    <property type="component" value="Unassembled WGS sequence"/>
</dbReference>
<protein>
    <submittedName>
        <fullName evidence="2">Uncharacterized protein</fullName>
    </submittedName>
</protein>
<evidence type="ECO:0000256" key="1">
    <source>
        <dbReference type="SAM" id="MobiDB-lite"/>
    </source>
</evidence>
<gene>
    <name evidence="2" type="ORF">JG687_00006375</name>
</gene>
<name>A0A8T1UJR8_9STRA</name>
<dbReference type="AlphaFoldDB" id="A0A8T1UJR8"/>
<evidence type="ECO:0000313" key="3">
    <source>
        <dbReference type="Proteomes" id="UP000688947"/>
    </source>
</evidence>
<evidence type="ECO:0000313" key="2">
    <source>
        <dbReference type="EMBL" id="KAG6963755.1"/>
    </source>
</evidence>
<comment type="caution">
    <text evidence="2">The sequence shown here is derived from an EMBL/GenBank/DDBJ whole genome shotgun (WGS) entry which is preliminary data.</text>
</comment>
<sequence length="71" mass="7941">MSEQISNTIESNSEIENGAEAVATTEVAYEQVKRDTKSSTGSPRRPSTPEICKHQYKHRYSEQAGASEPRR</sequence>
<accession>A0A8T1UJR8</accession>
<feature type="region of interest" description="Disordered" evidence="1">
    <location>
        <begin position="30"/>
        <end position="71"/>
    </location>
</feature>
<organism evidence="2 3">
    <name type="scientific">Phytophthora cactorum</name>
    <dbReference type="NCBI Taxonomy" id="29920"/>
    <lineage>
        <taxon>Eukaryota</taxon>
        <taxon>Sar</taxon>
        <taxon>Stramenopiles</taxon>
        <taxon>Oomycota</taxon>
        <taxon>Peronosporomycetes</taxon>
        <taxon>Peronosporales</taxon>
        <taxon>Peronosporaceae</taxon>
        <taxon>Phytophthora</taxon>
    </lineage>
</organism>
<feature type="compositionally biased region" description="Polar residues" evidence="1">
    <location>
        <begin position="1"/>
        <end position="15"/>
    </location>
</feature>
<proteinExistence type="predicted"/>
<feature type="compositionally biased region" description="Low complexity" evidence="1">
    <location>
        <begin position="38"/>
        <end position="49"/>
    </location>
</feature>
<feature type="region of interest" description="Disordered" evidence="1">
    <location>
        <begin position="1"/>
        <end position="20"/>
    </location>
</feature>